<keyword evidence="3" id="KW-1185">Reference proteome</keyword>
<proteinExistence type="predicted"/>
<dbReference type="GO" id="GO:0016853">
    <property type="term" value="F:isomerase activity"/>
    <property type="evidence" value="ECO:0007669"/>
    <property type="project" value="UniProtKB-KW"/>
</dbReference>
<sequence>MPKQFIPLTGERSTFQETVLRVSDPELFGPPIVVTSDEFRFVVAEQLREIGVEAEIVLEPQPRESGPAIAVAAVLGAQRDRGQLMLVLPSDHYIPDGEAFRDACEGAAKGAQDGYVMTLGVRPTAPATGYGYIRAGKATGSGEALTVEAFVEKPDQATAERYVEQGFLWNSGNFLFRADVMLDELAMLAPDMRRAAEAAVANAKRDLDFLR</sequence>
<organism evidence="2 3">
    <name type="scientific">Alsobacter soli</name>
    <dbReference type="NCBI Taxonomy" id="2109933"/>
    <lineage>
        <taxon>Bacteria</taxon>
        <taxon>Pseudomonadati</taxon>
        <taxon>Pseudomonadota</taxon>
        <taxon>Alphaproteobacteria</taxon>
        <taxon>Hyphomicrobiales</taxon>
        <taxon>Alsobacteraceae</taxon>
        <taxon>Alsobacter</taxon>
    </lineage>
</organism>
<feature type="non-terminal residue" evidence="2">
    <location>
        <position position="211"/>
    </location>
</feature>
<keyword evidence="2" id="KW-0808">Transferase</keyword>
<dbReference type="Proteomes" id="UP000239772">
    <property type="component" value="Unassembled WGS sequence"/>
</dbReference>
<dbReference type="PANTHER" id="PTHR46390:SF1">
    <property type="entry name" value="MANNOSE-1-PHOSPHATE GUANYLYLTRANSFERASE"/>
    <property type="match status" value="1"/>
</dbReference>
<evidence type="ECO:0000259" key="1">
    <source>
        <dbReference type="Pfam" id="PF00483"/>
    </source>
</evidence>
<protein>
    <submittedName>
        <fullName evidence="2">Mannose-1-phosphate guanylyltransferase/mannose-6-phosphate isomerase</fullName>
        <ecNumber evidence="2">2.7.7.13</ecNumber>
    </submittedName>
</protein>
<dbReference type="Gene3D" id="3.90.550.10">
    <property type="entry name" value="Spore Coat Polysaccharide Biosynthesis Protein SpsA, Chain A"/>
    <property type="match status" value="1"/>
</dbReference>
<dbReference type="RefSeq" id="WP_245422469.1">
    <property type="nucleotide sequence ID" value="NZ_PVZS01000063.1"/>
</dbReference>
<dbReference type="PANTHER" id="PTHR46390">
    <property type="entry name" value="MANNOSE-1-PHOSPHATE GUANYLYLTRANSFERASE"/>
    <property type="match status" value="1"/>
</dbReference>
<dbReference type="InterPro" id="IPR029044">
    <property type="entry name" value="Nucleotide-diphossugar_trans"/>
</dbReference>
<keyword evidence="2" id="KW-0548">Nucleotidyltransferase</keyword>
<keyword evidence="2" id="KW-0413">Isomerase</keyword>
<dbReference type="AlphaFoldDB" id="A0A2T1HL95"/>
<dbReference type="SUPFAM" id="SSF53448">
    <property type="entry name" value="Nucleotide-diphospho-sugar transferases"/>
    <property type="match status" value="1"/>
</dbReference>
<dbReference type="GO" id="GO:0009298">
    <property type="term" value="P:GDP-mannose biosynthetic process"/>
    <property type="evidence" value="ECO:0007669"/>
    <property type="project" value="TreeGrafter"/>
</dbReference>
<accession>A0A2T1HL95</accession>
<evidence type="ECO:0000313" key="3">
    <source>
        <dbReference type="Proteomes" id="UP000239772"/>
    </source>
</evidence>
<evidence type="ECO:0000313" key="2">
    <source>
        <dbReference type="EMBL" id="PSC02425.1"/>
    </source>
</evidence>
<reference evidence="3" key="1">
    <citation type="submission" date="2018-03" db="EMBL/GenBank/DDBJ databases">
        <authorList>
            <person name="Sun L."/>
            <person name="Liu H."/>
            <person name="Chen W."/>
            <person name="Huang K."/>
            <person name="Liu W."/>
            <person name="Gao X."/>
        </authorList>
    </citation>
    <scope>NUCLEOTIDE SEQUENCE [LARGE SCALE GENOMIC DNA]</scope>
    <source>
        <strain evidence="3">SH9</strain>
    </source>
</reference>
<name>A0A2T1HL95_9HYPH</name>
<dbReference type="InterPro" id="IPR005835">
    <property type="entry name" value="NTP_transferase_dom"/>
</dbReference>
<comment type="caution">
    <text evidence="2">The sequence shown here is derived from an EMBL/GenBank/DDBJ whole genome shotgun (WGS) entry which is preliminary data.</text>
</comment>
<dbReference type="InterPro" id="IPR051161">
    <property type="entry name" value="Mannose-6P_isomerase_type2"/>
</dbReference>
<dbReference type="GO" id="GO:0004475">
    <property type="term" value="F:mannose-1-phosphate guanylyltransferase (GTP) activity"/>
    <property type="evidence" value="ECO:0007669"/>
    <property type="project" value="UniProtKB-EC"/>
</dbReference>
<dbReference type="EC" id="2.7.7.13" evidence="2"/>
<dbReference type="EMBL" id="PVZS01000063">
    <property type="protein sequence ID" value="PSC02425.1"/>
    <property type="molecule type" value="Genomic_DNA"/>
</dbReference>
<gene>
    <name evidence="2" type="primary">cpsB</name>
    <name evidence="2" type="ORF">SLNSH_24155</name>
</gene>
<dbReference type="Pfam" id="PF00483">
    <property type="entry name" value="NTP_transferase"/>
    <property type="match status" value="1"/>
</dbReference>
<feature type="domain" description="Nucleotidyl transferase" evidence="1">
    <location>
        <begin position="2"/>
        <end position="210"/>
    </location>
</feature>